<dbReference type="Gene3D" id="1.10.101.10">
    <property type="entry name" value="PGBD-like superfamily/PGBD"/>
    <property type="match status" value="1"/>
</dbReference>
<name>A0AA41Q0Z1_9ACTN</name>
<feature type="compositionally biased region" description="Polar residues" evidence="1">
    <location>
        <begin position="455"/>
        <end position="464"/>
    </location>
</feature>
<keyword evidence="2" id="KW-0472">Membrane</keyword>
<dbReference type="InterPro" id="IPR036366">
    <property type="entry name" value="PGBDSf"/>
</dbReference>
<feature type="region of interest" description="Disordered" evidence="1">
    <location>
        <begin position="295"/>
        <end position="324"/>
    </location>
</feature>
<feature type="compositionally biased region" description="Low complexity" evidence="1">
    <location>
        <begin position="434"/>
        <end position="454"/>
    </location>
</feature>
<proteinExistence type="predicted"/>
<feature type="compositionally biased region" description="Low complexity" evidence="1">
    <location>
        <begin position="295"/>
        <end position="305"/>
    </location>
</feature>
<keyword evidence="2" id="KW-0812">Transmembrane</keyword>
<feature type="region of interest" description="Disordered" evidence="1">
    <location>
        <begin position="432"/>
        <end position="466"/>
    </location>
</feature>
<dbReference type="PANTHER" id="PTHR30469:SF15">
    <property type="entry name" value="HLYD FAMILY OF SECRETION PROTEINS"/>
    <property type="match status" value="1"/>
</dbReference>
<keyword evidence="2" id="KW-1133">Transmembrane helix</keyword>
<dbReference type="SUPFAM" id="SSF47090">
    <property type="entry name" value="PGBD-like"/>
    <property type="match status" value="1"/>
</dbReference>
<keyword evidence="4" id="KW-1185">Reference proteome</keyword>
<comment type="caution">
    <text evidence="3">The sequence shown here is derived from an EMBL/GenBank/DDBJ whole genome shotgun (WGS) entry which is preliminary data.</text>
</comment>
<feature type="transmembrane region" description="Helical" evidence="2">
    <location>
        <begin position="89"/>
        <end position="111"/>
    </location>
</feature>
<reference evidence="3" key="1">
    <citation type="submission" date="2022-01" db="EMBL/GenBank/DDBJ databases">
        <title>Genome-Based Taxonomic Classification of the Phylum Actinobacteria.</title>
        <authorList>
            <person name="Gao Y."/>
        </authorList>
    </citation>
    <scope>NUCLEOTIDE SEQUENCE</scope>
    <source>
        <strain evidence="3">KLBMP 8922</strain>
    </source>
</reference>
<evidence type="ECO:0000313" key="3">
    <source>
        <dbReference type="EMBL" id="MCF2529549.1"/>
    </source>
</evidence>
<dbReference type="AlphaFoldDB" id="A0AA41Q0Z1"/>
<gene>
    <name evidence="3" type="ORF">LZ495_20335</name>
</gene>
<evidence type="ECO:0000256" key="2">
    <source>
        <dbReference type="SAM" id="Phobius"/>
    </source>
</evidence>
<dbReference type="Proteomes" id="UP001165378">
    <property type="component" value="Unassembled WGS sequence"/>
</dbReference>
<evidence type="ECO:0000313" key="4">
    <source>
        <dbReference type="Proteomes" id="UP001165378"/>
    </source>
</evidence>
<dbReference type="EMBL" id="JAKFHA010000011">
    <property type="protein sequence ID" value="MCF2529549.1"/>
    <property type="molecule type" value="Genomic_DNA"/>
</dbReference>
<organism evidence="3 4">
    <name type="scientific">Yinghuangia soli</name>
    <dbReference type="NCBI Taxonomy" id="2908204"/>
    <lineage>
        <taxon>Bacteria</taxon>
        <taxon>Bacillati</taxon>
        <taxon>Actinomycetota</taxon>
        <taxon>Actinomycetes</taxon>
        <taxon>Kitasatosporales</taxon>
        <taxon>Streptomycetaceae</taxon>
        <taxon>Yinghuangia</taxon>
    </lineage>
</organism>
<protein>
    <submittedName>
        <fullName evidence="3">Peptidoglycan-binding protein</fullName>
    </submittedName>
</protein>
<dbReference type="RefSeq" id="WP_235053880.1">
    <property type="nucleotide sequence ID" value="NZ_JAKFHA010000011.1"/>
</dbReference>
<feature type="compositionally biased region" description="Gly residues" evidence="1">
    <location>
        <begin position="308"/>
        <end position="317"/>
    </location>
</feature>
<dbReference type="InterPro" id="IPR036365">
    <property type="entry name" value="PGBD-like_sf"/>
</dbReference>
<dbReference type="PANTHER" id="PTHR30469">
    <property type="entry name" value="MULTIDRUG RESISTANCE PROTEIN MDTA"/>
    <property type="match status" value="1"/>
</dbReference>
<dbReference type="GO" id="GO:0015562">
    <property type="term" value="F:efflux transmembrane transporter activity"/>
    <property type="evidence" value="ECO:0007669"/>
    <property type="project" value="TreeGrafter"/>
</dbReference>
<evidence type="ECO:0000256" key="1">
    <source>
        <dbReference type="SAM" id="MobiDB-lite"/>
    </source>
</evidence>
<sequence>MVGAARNYERLSRYQQRQTLASWVCRRHNSTLFGDCPDGWWRHDDLRGEIVRSSDSAGVADVGEDAIEVSDREFGIPDSASRMIRRQRVVIGIAVGAAVLSLAGLVASTFVKSPAQAKSEAGPPKASVLTATVERRLLTDTLAVRGNVVTTAQIEVTPTAPVGAAAPLVTGTRAQAGARLQGGDVAVEVSGRPVIVLAGAVPAYRDLKPGGEGADVAQLQAALTAMGLGVGADTRGHFGPGTKAALTKLYERLGYAVPTTGGSDPQADRKALQAAQTSVDEAQRAVDNMKRQIAAGAGTPSGAPSPGAPGGTPGPSGDGSEPLSEQLRYLQKALTAAKQNQAELVATTGPYLPVAEAVFVPQFPVKLVKLNAKVGDKVTAPLLTLSSGSLEITSELPQDQVGLIKPGMAVRIDAESIGGHATGTVARIGGGQAAAGQHAGPSAGFPGAPTAAPANQQGGSSRTPFTVAPEKALEPNWDGQNVRLTITQASTPAPVLVVPVSALSTSADGRTTVTKRDAAGRTAQVEVKAGLSGDGYVEVIAAGPAQLEAGDTVVVGA</sequence>
<accession>A0AA41Q0Z1</accession>
<dbReference type="GO" id="GO:1990281">
    <property type="term" value="C:efflux pump complex"/>
    <property type="evidence" value="ECO:0007669"/>
    <property type="project" value="TreeGrafter"/>
</dbReference>
<dbReference type="Gene3D" id="2.40.420.20">
    <property type="match status" value="1"/>
</dbReference>